<name>A0A8S0WRE9_9GAMM</name>
<dbReference type="EMBL" id="CADCXN010000087">
    <property type="protein sequence ID" value="CAA9892011.1"/>
    <property type="molecule type" value="Genomic_DNA"/>
</dbReference>
<sequence>MTTITFDTHKFVRRLESAGFSTDQAEAVADAFRDTSAEADIASKRDIRELELKMESRFEQVKGELTLIKWMPGIMLGGVMALILKAFFPV</sequence>
<dbReference type="InterPro" id="IPR024461">
    <property type="entry name" value="CCDC90-like"/>
</dbReference>
<gene>
    <name evidence="7" type="ORF">METHB2_560002</name>
</gene>
<dbReference type="RefSeq" id="WP_174626815.1">
    <property type="nucleotide sequence ID" value="NZ_CADCXN010000087.1"/>
</dbReference>
<proteinExistence type="predicted"/>
<keyword evidence="8" id="KW-1185">Reference proteome</keyword>
<evidence type="ECO:0000256" key="5">
    <source>
        <dbReference type="ARBA" id="ARBA00023136"/>
    </source>
</evidence>
<evidence type="ECO:0000256" key="1">
    <source>
        <dbReference type="ARBA" id="ARBA00004370"/>
    </source>
</evidence>
<keyword evidence="3 6" id="KW-1133">Transmembrane helix</keyword>
<comment type="caution">
    <text evidence="7">The sequence shown here is derived from an EMBL/GenBank/DDBJ whole genome shotgun (WGS) entry which is preliminary data.</text>
</comment>
<protein>
    <recommendedName>
        <fullName evidence="9">DUF1640 domain-containing protein</fullName>
    </recommendedName>
</protein>
<evidence type="ECO:0000256" key="4">
    <source>
        <dbReference type="ARBA" id="ARBA00023054"/>
    </source>
</evidence>
<dbReference type="Gene3D" id="1.20.5.340">
    <property type="match status" value="1"/>
</dbReference>
<feature type="transmembrane region" description="Helical" evidence="6">
    <location>
        <begin position="67"/>
        <end position="88"/>
    </location>
</feature>
<evidence type="ECO:0000256" key="2">
    <source>
        <dbReference type="ARBA" id="ARBA00022692"/>
    </source>
</evidence>
<dbReference type="Pfam" id="PF07798">
    <property type="entry name" value="CCDC90-like"/>
    <property type="match status" value="1"/>
</dbReference>
<reference evidence="7 8" key="1">
    <citation type="submission" date="2020-02" db="EMBL/GenBank/DDBJ databases">
        <authorList>
            <person name="Hogendoorn C."/>
        </authorList>
    </citation>
    <scope>NUCLEOTIDE SEQUENCE [LARGE SCALE GENOMIC DNA]</scope>
    <source>
        <strain evidence="7">METHB21</strain>
    </source>
</reference>
<keyword evidence="4" id="KW-0175">Coiled coil</keyword>
<keyword evidence="5 6" id="KW-0472">Membrane</keyword>
<accession>A0A8S0WRE9</accession>
<evidence type="ECO:0000256" key="3">
    <source>
        <dbReference type="ARBA" id="ARBA00022989"/>
    </source>
</evidence>
<evidence type="ECO:0000313" key="8">
    <source>
        <dbReference type="Proteomes" id="UP000494216"/>
    </source>
</evidence>
<evidence type="ECO:0008006" key="9">
    <source>
        <dbReference type="Google" id="ProtNLM"/>
    </source>
</evidence>
<evidence type="ECO:0000313" key="7">
    <source>
        <dbReference type="EMBL" id="CAA9892011.1"/>
    </source>
</evidence>
<organism evidence="7 8">
    <name type="scientific">Candidatus Methylobacter favarea</name>
    <dbReference type="NCBI Taxonomy" id="2707345"/>
    <lineage>
        <taxon>Bacteria</taxon>
        <taxon>Pseudomonadati</taxon>
        <taxon>Pseudomonadota</taxon>
        <taxon>Gammaproteobacteria</taxon>
        <taxon>Methylococcales</taxon>
        <taxon>Methylococcaceae</taxon>
        <taxon>Methylobacter</taxon>
    </lineage>
</organism>
<dbReference type="GO" id="GO:0016020">
    <property type="term" value="C:membrane"/>
    <property type="evidence" value="ECO:0007669"/>
    <property type="project" value="UniProtKB-SubCell"/>
</dbReference>
<evidence type="ECO:0000256" key="6">
    <source>
        <dbReference type="SAM" id="Phobius"/>
    </source>
</evidence>
<dbReference type="Proteomes" id="UP000494216">
    <property type="component" value="Unassembled WGS sequence"/>
</dbReference>
<comment type="subcellular location">
    <subcellularLocation>
        <location evidence="1">Membrane</location>
    </subcellularLocation>
</comment>
<dbReference type="AlphaFoldDB" id="A0A8S0WRE9"/>
<keyword evidence="2 6" id="KW-0812">Transmembrane</keyword>